<gene>
    <name evidence="2" type="ORF">H8699_06950</name>
</gene>
<dbReference type="EMBL" id="JACRSO010000002">
    <property type="protein sequence ID" value="MBC8529162.1"/>
    <property type="molecule type" value="Genomic_DNA"/>
</dbReference>
<dbReference type="AlphaFoldDB" id="A0A926D065"/>
<proteinExistence type="predicted"/>
<organism evidence="2 3">
    <name type="scientific">Luoshenia tenuis</name>
    <dbReference type="NCBI Taxonomy" id="2763654"/>
    <lineage>
        <taxon>Bacteria</taxon>
        <taxon>Bacillati</taxon>
        <taxon>Bacillota</taxon>
        <taxon>Clostridia</taxon>
        <taxon>Christensenellales</taxon>
        <taxon>Christensenellaceae</taxon>
        <taxon>Luoshenia</taxon>
    </lineage>
</organism>
<keyword evidence="3" id="KW-1185">Reference proteome</keyword>
<sequence>MLETARCVLRRFRKEDKEALYAYLSDPQVVHFEPYPPFSWEEAAAEAERRAQDQRFWAVCLKEGRLIGNLYLALGDFETWELGYVFNRATWGQGYATESAGALIQYAFEHLNAHRIQAFCNPENTASWRLLERLGMRREGLLLQNVYFRVDEKQKPIWQDTYAYGILKEEWESVRKILNGKGAEK</sequence>
<protein>
    <submittedName>
        <fullName evidence="2">GNAT family N-acetyltransferase</fullName>
    </submittedName>
</protein>
<evidence type="ECO:0000313" key="3">
    <source>
        <dbReference type="Proteomes" id="UP000654279"/>
    </source>
</evidence>
<dbReference type="RefSeq" id="WP_249285123.1">
    <property type="nucleotide sequence ID" value="NZ_JACRSO010000002.1"/>
</dbReference>
<comment type="caution">
    <text evidence="2">The sequence shown here is derived from an EMBL/GenBank/DDBJ whole genome shotgun (WGS) entry which is preliminary data.</text>
</comment>
<accession>A0A926D065</accession>
<dbReference type="PANTHER" id="PTHR43792">
    <property type="entry name" value="GNAT FAMILY, PUTATIVE (AFU_ORTHOLOGUE AFUA_3G00765)-RELATED-RELATED"/>
    <property type="match status" value="1"/>
</dbReference>
<dbReference type="GO" id="GO:0016747">
    <property type="term" value="F:acyltransferase activity, transferring groups other than amino-acyl groups"/>
    <property type="evidence" value="ECO:0007669"/>
    <property type="project" value="InterPro"/>
</dbReference>
<dbReference type="Gene3D" id="3.40.630.30">
    <property type="match status" value="1"/>
</dbReference>
<dbReference type="PANTHER" id="PTHR43792:SF1">
    <property type="entry name" value="N-ACETYLTRANSFERASE DOMAIN-CONTAINING PROTEIN"/>
    <property type="match status" value="1"/>
</dbReference>
<name>A0A926D065_9FIRM</name>
<dbReference type="SUPFAM" id="SSF55729">
    <property type="entry name" value="Acyl-CoA N-acyltransferases (Nat)"/>
    <property type="match status" value="1"/>
</dbReference>
<feature type="domain" description="N-acetyltransferase" evidence="1">
    <location>
        <begin position="7"/>
        <end position="158"/>
    </location>
</feature>
<dbReference type="Proteomes" id="UP000654279">
    <property type="component" value="Unassembled WGS sequence"/>
</dbReference>
<dbReference type="Pfam" id="PF13302">
    <property type="entry name" value="Acetyltransf_3"/>
    <property type="match status" value="1"/>
</dbReference>
<dbReference type="InterPro" id="IPR016181">
    <property type="entry name" value="Acyl_CoA_acyltransferase"/>
</dbReference>
<reference evidence="2" key="1">
    <citation type="submission" date="2020-08" db="EMBL/GenBank/DDBJ databases">
        <title>Genome public.</title>
        <authorList>
            <person name="Liu C."/>
            <person name="Sun Q."/>
        </authorList>
    </citation>
    <scope>NUCLEOTIDE SEQUENCE</scope>
    <source>
        <strain evidence="2">NSJ-44</strain>
    </source>
</reference>
<dbReference type="PROSITE" id="PS51186">
    <property type="entry name" value="GNAT"/>
    <property type="match status" value="1"/>
</dbReference>
<dbReference type="InterPro" id="IPR051531">
    <property type="entry name" value="N-acetyltransferase"/>
</dbReference>
<dbReference type="InterPro" id="IPR000182">
    <property type="entry name" value="GNAT_dom"/>
</dbReference>
<evidence type="ECO:0000259" key="1">
    <source>
        <dbReference type="PROSITE" id="PS51186"/>
    </source>
</evidence>
<evidence type="ECO:0000313" key="2">
    <source>
        <dbReference type="EMBL" id="MBC8529162.1"/>
    </source>
</evidence>